<dbReference type="PANTHER" id="PTHR23104:SF17">
    <property type="entry name" value="EF-HAND DOMAIN-CONTAINING PROTEIN"/>
    <property type="match status" value="1"/>
</dbReference>
<dbReference type="InterPro" id="IPR011992">
    <property type="entry name" value="EF-hand-dom_pair"/>
</dbReference>
<evidence type="ECO:0000313" key="5">
    <source>
        <dbReference type="EMBL" id="CAD7653595.1"/>
    </source>
</evidence>
<keyword evidence="6" id="KW-1185">Reference proteome</keyword>
<dbReference type="PROSITE" id="PS50222">
    <property type="entry name" value="EF_HAND_2"/>
    <property type="match status" value="1"/>
</dbReference>
<evidence type="ECO:0000256" key="1">
    <source>
        <dbReference type="ARBA" id="ARBA00022729"/>
    </source>
</evidence>
<dbReference type="EMBL" id="OC921668">
    <property type="protein sequence ID" value="CAD7653595.1"/>
    <property type="molecule type" value="Genomic_DNA"/>
</dbReference>
<dbReference type="GO" id="GO:0005509">
    <property type="term" value="F:calcium ion binding"/>
    <property type="evidence" value="ECO:0007669"/>
    <property type="project" value="InterPro"/>
</dbReference>
<dbReference type="Gene3D" id="1.10.238.10">
    <property type="entry name" value="EF-hand"/>
    <property type="match status" value="1"/>
</dbReference>
<dbReference type="EMBL" id="CAJPVJ010006843">
    <property type="protein sequence ID" value="CAG2170782.1"/>
    <property type="molecule type" value="Genomic_DNA"/>
</dbReference>
<gene>
    <name evidence="5" type="ORF">ONB1V03_LOCUS10248</name>
</gene>
<protein>
    <recommendedName>
        <fullName evidence="4">EF-hand domain-containing protein</fullName>
    </recommendedName>
</protein>
<organism evidence="5">
    <name type="scientific">Oppiella nova</name>
    <dbReference type="NCBI Taxonomy" id="334625"/>
    <lineage>
        <taxon>Eukaryota</taxon>
        <taxon>Metazoa</taxon>
        <taxon>Ecdysozoa</taxon>
        <taxon>Arthropoda</taxon>
        <taxon>Chelicerata</taxon>
        <taxon>Arachnida</taxon>
        <taxon>Acari</taxon>
        <taxon>Acariformes</taxon>
        <taxon>Sarcoptiformes</taxon>
        <taxon>Oribatida</taxon>
        <taxon>Brachypylina</taxon>
        <taxon>Oppioidea</taxon>
        <taxon>Oppiidae</taxon>
        <taxon>Oppiella</taxon>
    </lineage>
</organism>
<dbReference type="InterPro" id="IPR002048">
    <property type="entry name" value="EF_hand_dom"/>
</dbReference>
<keyword evidence="1" id="KW-0732">Signal</keyword>
<dbReference type="SUPFAM" id="SSF47473">
    <property type="entry name" value="EF-hand"/>
    <property type="match status" value="1"/>
</dbReference>
<evidence type="ECO:0000259" key="4">
    <source>
        <dbReference type="PROSITE" id="PS50222"/>
    </source>
</evidence>
<evidence type="ECO:0000256" key="2">
    <source>
        <dbReference type="ARBA" id="ARBA00022737"/>
    </source>
</evidence>
<proteinExistence type="predicted"/>
<reference evidence="5" key="1">
    <citation type="submission" date="2020-11" db="EMBL/GenBank/DDBJ databases">
        <authorList>
            <person name="Tran Van P."/>
        </authorList>
    </citation>
    <scope>NUCLEOTIDE SEQUENCE</scope>
</reference>
<dbReference type="AlphaFoldDB" id="A0A7R9M4V4"/>
<dbReference type="InterPro" id="IPR052110">
    <property type="entry name" value="MCFD2-like"/>
</dbReference>
<accession>A0A7R9M4V4</accession>
<evidence type="ECO:0000256" key="3">
    <source>
        <dbReference type="ARBA" id="ARBA00022837"/>
    </source>
</evidence>
<dbReference type="PROSITE" id="PS00018">
    <property type="entry name" value="EF_HAND_1"/>
    <property type="match status" value="2"/>
</dbReference>
<keyword evidence="3" id="KW-0106">Calcium</keyword>
<evidence type="ECO:0000313" key="6">
    <source>
        <dbReference type="Proteomes" id="UP000728032"/>
    </source>
</evidence>
<dbReference type="OrthoDB" id="6494912at2759"/>
<dbReference type="Proteomes" id="UP000728032">
    <property type="component" value="Unassembled WGS sequence"/>
</dbReference>
<dbReference type="InterPro" id="IPR018247">
    <property type="entry name" value="EF_Hand_1_Ca_BS"/>
</dbReference>
<name>A0A7R9M4V4_9ACAR</name>
<feature type="domain" description="EF-hand" evidence="4">
    <location>
        <begin position="119"/>
        <end position="154"/>
    </location>
</feature>
<sequence length="158" mass="18357">MIICLETIKCDLLSDMKSDIKASADPDVGDFWNWVFGDDNTTDEGKPLEHIKEELEYHYGINYDLDNKSADLEQEMHFHMFNLHDFDKNKLLDGLELLSMMDRHENSHHSHSTTHSIDQNIAIVDMLLRTDDTNNDGFLDYNEFKSAKSKHNIKGLRV</sequence>
<keyword evidence="2" id="KW-0677">Repeat</keyword>
<dbReference type="PANTHER" id="PTHR23104">
    <property type="entry name" value="MULTIPLE COAGULATION FACTOR DEFICIENCY PROTEIN 2 NEURAL STEM CELL DERIVED NEURONAL SURVIVAL PROTEIN"/>
    <property type="match status" value="1"/>
</dbReference>